<comment type="caution">
    <text evidence="2">The sequence shown here is derived from an EMBL/GenBank/DDBJ whole genome shotgun (WGS) entry which is preliminary data.</text>
</comment>
<evidence type="ECO:0000256" key="1">
    <source>
        <dbReference type="RuleBase" id="RU004508"/>
    </source>
</evidence>
<dbReference type="Gene3D" id="3.90.1150.10">
    <property type="entry name" value="Aspartate Aminotransferase, domain 1"/>
    <property type="match status" value="1"/>
</dbReference>
<dbReference type="PANTHER" id="PTHR30244">
    <property type="entry name" value="TRANSAMINASE"/>
    <property type="match status" value="1"/>
</dbReference>
<dbReference type="InterPro" id="IPR000653">
    <property type="entry name" value="DegT/StrS_aminotransferase"/>
</dbReference>
<dbReference type="PIRSF" id="PIRSF000390">
    <property type="entry name" value="PLP_StrS"/>
    <property type="match status" value="1"/>
</dbReference>
<dbReference type="Pfam" id="PF01041">
    <property type="entry name" value="DegT_DnrJ_EryC1"/>
    <property type="match status" value="1"/>
</dbReference>
<organism evidence="2 3">
    <name type="scientific">Halobaculum marinum</name>
    <dbReference type="NCBI Taxonomy" id="3031996"/>
    <lineage>
        <taxon>Archaea</taxon>
        <taxon>Methanobacteriati</taxon>
        <taxon>Methanobacteriota</taxon>
        <taxon>Stenosarchaea group</taxon>
        <taxon>Halobacteria</taxon>
        <taxon>Halobacteriales</taxon>
        <taxon>Haloferacaceae</taxon>
        <taxon>Halobaculum</taxon>
    </lineage>
</organism>
<evidence type="ECO:0000313" key="2">
    <source>
        <dbReference type="EMBL" id="MFC7098955.1"/>
    </source>
</evidence>
<keyword evidence="2" id="KW-0032">Aminotransferase</keyword>
<dbReference type="Gene3D" id="3.40.640.10">
    <property type="entry name" value="Type I PLP-dependent aspartate aminotransferase-like (Major domain)"/>
    <property type="match status" value="1"/>
</dbReference>
<keyword evidence="3" id="KW-1185">Reference proteome</keyword>
<dbReference type="GeneID" id="79271658"/>
<comment type="similarity">
    <text evidence="1">Belongs to the DegT/DnrJ/EryC1 family.</text>
</comment>
<name>A0ABD5X372_9EURY</name>
<dbReference type="AlphaFoldDB" id="A0ABD5X372"/>
<dbReference type="GO" id="GO:0008483">
    <property type="term" value="F:transaminase activity"/>
    <property type="evidence" value="ECO:0007669"/>
    <property type="project" value="UniProtKB-KW"/>
</dbReference>
<dbReference type="InterPro" id="IPR015421">
    <property type="entry name" value="PyrdxlP-dep_Trfase_major"/>
</dbReference>
<dbReference type="InterPro" id="IPR015422">
    <property type="entry name" value="PyrdxlP-dep_Trfase_small"/>
</dbReference>
<gene>
    <name evidence="2" type="ORF">ACFQKD_16740</name>
</gene>
<dbReference type="Proteomes" id="UP001596388">
    <property type="component" value="Unassembled WGS sequence"/>
</dbReference>
<accession>A0ABD5X372</accession>
<proteinExistence type="inferred from homology"/>
<keyword evidence="2" id="KW-0808">Transferase</keyword>
<dbReference type="RefSeq" id="WP_276239488.1">
    <property type="nucleotide sequence ID" value="NZ_CP119990.1"/>
</dbReference>
<keyword evidence="1" id="KW-0663">Pyridoxal phosphate</keyword>
<sequence>MIPLANPDIGADEREGVMRVMESGQLADGEEVRAFEREFARFCGTDHAVAATNGTTALHAAFEALGIGEGDAVITTPFSFIASANSIVHAGAEPVFADVEPETLNLDPDRVAEVLDERDDVAAILAVHIYGMPADVAPLRDLADEHDVFLVEDAAQAHGAEYEGETVGSLGDAACFSFYPTKNMTCGEGGMITTDDPEVAERAARFCDHGRTVGYQHGAVGHNFRMTSLCAAIGRAQLRKLPEYNLARRGNAAYLTDRLADSAVETPVEPAGRRSVYHQYTVRTDHRDLLESHLADQGVGSAVYYPMPIHQQPAYPDVDVEMPVAEREADRVLSLPVHPALSTADLEAIVEAVESFEGSERVPEASASERVDS</sequence>
<dbReference type="InterPro" id="IPR015424">
    <property type="entry name" value="PyrdxlP-dep_Trfase"/>
</dbReference>
<dbReference type="SUPFAM" id="SSF53383">
    <property type="entry name" value="PLP-dependent transferases"/>
    <property type="match status" value="1"/>
</dbReference>
<dbReference type="EMBL" id="JBHTAG010000004">
    <property type="protein sequence ID" value="MFC7098955.1"/>
    <property type="molecule type" value="Genomic_DNA"/>
</dbReference>
<reference evidence="2 3" key="1">
    <citation type="journal article" date="2019" name="Int. J. Syst. Evol. Microbiol.">
        <title>The Global Catalogue of Microorganisms (GCM) 10K type strain sequencing project: providing services to taxonomists for standard genome sequencing and annotation.</title>
        <authorList>
            <consortium name="The Broad Institute Genomics Platform"/>
            <consortium name="The Broad Institute Genome Sequencing Center for Infectious Disease"/>
            <person name="Wu L."/>
            <person name="Ma J."/>
        </authorList>
    </citation>
    <scope>NUCLEOTIDE SEQUENCE [LARGE SCALE GENOMIC DNA]</scope>
    <source>
        <strain evidence="2 3">DT55</strain>
    </source>
</reference>
<evidence type="ECO:0000313" key="3">
    <source>
        <dbReference type="Proteomes" id="UP001596388"/>
    </source>
</evidence>
<dbReference type="CDD" id="cd00616">
    <property type="entry name" value="AHBA_syn"/>
    <property type="match status" value="1"/>
</dbReference>
<dbReference type="PANTHER" id="PTHR30244:SF34">
    <property type="entry name" value="DTDP-4-AMINO-4,6-DIDEOXYGALACTOSE TRANSAMINASE"/>
    <property type="match status" value="1"/>
</dbReference>
<protein>
    <submittedName>
        <fullName evidence="2">DegT/DnrJ/EryC1/StrS family aminotransferase</fullName>
    </submittedName>
</protein>